<keyword evidence="1" id="KW-0812">Transmembrane</keyword>
<feature type="transmembrane region" description="Helical" evidence="1">
    <location>
        <begin position="12"/>
        <end position="34"/>
    </location>
</feature>
<feature type="non-terminal residue" evidence="2">
    <location>
        <position position="196"/>
    </location>
</feature>
<protein>
    <submittedName>
        <fullName evidence="2">Uncharacterized protein</fullName>
    </submittedName>
</protein>
<feature type="non-terminal residue" evidence="2">
    <location>
        <position position="1"/>
    </location>
</feature>
<dbReference type="EMBL" id="JAMKFB020000007">
    <property type="protein sequence ID" value="KAL0187586.1"/>
    <property type="molecule type" value="Genomic_DNA"/>
</dbReference>
<evidence type="ECO:0000256" key="1">
    <source>
        <dbReference type="SAM" id="Phobius"/>
    </source>
</evidence>
<evidence type="ECO:0000313" key="2">
    <source>
        <dbReference type="EMBL" id="KAL0187586.1"/>
    </source>
</evidence>
<reference evidence="2 3" key="1">
    <citation type="submission" date="2024-05" db="EMBL/GenBank/DDBJ databases">
        <title>Genome sequencing and assembly of Indian major carp, Cirrhinus mrigala (Hamilton, 1822).</title>
        <authorList>
            <person name="Mohindra V."/>
            <person name="Chowdhury L.M."/>
            <person name="Lal K."/>
            <person name="Jena J.K."/>
        </authorList>
    </citation>
    <scope>NUCLEOTIDE SEQUENCE [LARGE SCALE GENOMIC DNA]</scope>
    <source>
        <strain evidence="2">CM1030</strain>
        <tissue evidence="2">Blood</tissue>
    </source>
</reference>
<dbReference type="Proteomes" id="UP001529510">
    <property type="component" value="Unassembled WGS sequence"/>
</dbReference>
<sequence>EVPEVRFGGKAYRYWVLLFGLVLSPHAFTCAFSITQNHLSGHAEGFDHDAVTSVVLSRSLLQSRESKKAVHSLLNSSETVGSDGSCIQCDTFWPAVHETPTVVAQDIGVSPSGNQLCMIKVMQRCLYALDMWKKAWFLSLGPVLGPPCCRVTLAMDASFMGWGAVTSGRSAHDLWSGYHLMWHFNCLVMLAVLQAL</sequence>
<keyword evidence="1" id="KW-1133">Transmembrane helix</keyword>
<dbReference type="AlphaFoldDB" id="A0ABD0QMX3"/>
<accession>A0ABD0QMX3</accession>
<comment type="caution">
    <text evidence="2">The sequence shown here is derived from an EMBL/GenBank/DDBJ whole genome shotgun (WGS) entry which is preliminary data.</text>
</comment>
<gene>
    <name evidence="2" type="ORF">M9458_014685</name>
</gene>
<keyword evidence="3" id="KW-1185">Reference proteome</keyword>
<proteinExistence type="predicted"/>
<name>A0ABD0QMX3_CIRMR</name>
<keyword evidence="1" id="KW-0472">Membrane</keyword>
<organism evidence="2 3">
    <name type="scientific">Cirrhinus mrigala</name>
    <name type="common">Mrigala</name>
    <dbReference type="NCBI Taxonomy" id="683832"/>
    <lineage>
        <taxon>Eukaryota</taxon>
        <taxon>Metazoa</taxon>
        <taxon>Chordata</taxon>
        <taxon>Craniata</taxon>
        <taxon>Vertebrata</taxon>
        <taxon>Euteleostomi</taxon>
        <taxon>Actinopterygii</taxon>
        <taxon>Neopterygii</taxon>
        <taxon>Teleostei</taxon>
        <taxon>Ostariophysi</taxon>
        <taxon>Cypriniformes</taxon>
        <taxon>Cyprinidae</taxon>
        <taxon>Labeoninae</taxon>
        <taxon>Labeonini</taxon>
        <taxon>Cirrhinus</taxon>
    </lineage>
</organism>
<evidence type="ECO:0000313" key="3">
    <source>
        <dbReference type="Proteomes" id="UP001529510"/>
    </source>
</evidence>